<dbReference type="Pfam" id="PF01041">
    <property type="entry name" value="DegT_DnrJ_EryC1"/>
    <property type="match status" value="1"/>
</dbReference>
<evidence type="ECO:0000313" key="5">
    <source>
        <dbReference type="Proteomes" id="UP000738431"/>
    </source>
</evidence>
<dbReference type="PIRSF" id="PIRSF000390">
    <property type="entry name" value="PLP_StrS"/>
    <property type="match status" value="1"/>
</dbReference>
<dbReference type="GO" id="GO:0008483">
    <property type="term" value="F:transaminase activity"/>
    <property type="evidence" value="ECO:0007669"/>
    <property type="project" value="UniProtKB-KW"/>
</dbReference>
<evidence type="ECO:0000256" key="1">
    <source>
        <dbReference type="ARBA" id="ARBA00022898"/>
    </source>
</evidence>
<protein>
    <submittedName>
        <fullName evidence="4">DegT/DnrJ/EryC1/StrS family aminotransferase</fullName>
        <ecNumber evidence="4">2.6.1.-</ecNumber>
    </submittedName>
</protein>
<dbReference type="InterPro" id="IPR000653">
    <property type="entry name" value="DegT/StrS_aminotransferase"/>
</dbReference>
<dbReference type="InterPro" id="IPR015424">
    <property type="entry name" value="PyrdxlP-dep_Trfase"/>
</dbReference>
<keyword evidence="1 3" id="KW-0663">Pyridoxal phosphate</keyword>
<dbReference type="SUPFAM" id="SSF53383">
    <property type="entry name" value="PLP-dependent transferases"/>
    <property type="match status" value="1"/>
</dbReference>
<evidence type="ECO:0000313" key="4">
    <source>
        <dbReference type="EMBL" id="WRQ88403.1"/>
    </source>
</evidence>
<accession>A0ABZ1CB01</accession>
<dbReference type="Gene3D" id="3.90.1150.10">
    <property type="entry name" value="Aspartate Aminotransferase, domain 1"/>
    <property type="match status" value="1"/>
</dbReference>
<dbReference type="InterPro" id="IPR015421">
    <property type="entry name" value="PyrdxlP-dep_Trfase_major"/>
</dbReference>
<name>A0ABZ1CB01_9BACT</name>
<dbReference type="InterPro" id="IPR015422">
    <property type="entry name" value="PyrdxlP-dep_Trfase_small"/>
</dbReference>
<dbReference type="RefSeq" id="WP_221032517.1">
    <property type="nucleotide sequence ID" value="NZ_CP139781.1"/>
</dbReference>
<dbReference type="Gene3D" id="3.40.640.10">
    <property type="entry name" value="Type I PLP-dependent aspartate aminotransferase-like (Major domain)"/>
    <property type="match status" value="1"/>
</dbReference>
<dbReference type="EC" id="2.6.1.-" evidence="4"/>
<comment type="similarity">
    <text evidence="2 3">Belongs to the DegT/DnrJ/EryC1 family.</text>
</comment>
<dbReference type="PANTHER" id="PTHR30244:SF36">
    <property type="entry name" value="3-OXO-GLUCOSE-6-PHOSPHATE:GLUTAMATE AMINOTRANSFERASE"/>
    <property type="match status" value="1"/>
</dbReference>
<keyword evidence="4" id="KW-0808">Transferase</keyword>
<keyword evidence="4" id="KW-0032">Aminotransferase</keyword>
<organism evidence="4 5">
    <name type="scientific">Actomonas aquatica</name>
    <dbReference type="NCBI Taxonomy" id="2866162"/>
    <lineage>
        <taxon>Bacteria</taxon>
        <taxon>Pseudomonadati</taxon>
        <taxon>Verrucomicrobiota</taxon>
        <taxon>Opitutia</taxon>
        <taxon>Opitutales</taxon>
        <taxon>Opitutaceae</taxon>
        <taxon>Actomonas</taxon>
    </lineage>
</organism>
<proteinExistence type="inferred from homology"/>
<gene>
    <name evidence="4" type="ORF">K1X11_003240</name>
</gene>
<evidence type="ECO:0000256" key="2">
    <source>
        <dbReference type="ARBA" id="ARBA00037999"/>
    </source>
</evidence>
<dbReference type="CDD" id="cd00616">
    <property type="entry name" value="AHBA_syn"/>
    <property type="match status" value="1"/>
</dbReference>
<dbReference type="PANTHER" id="PTHR30244">
    <property type="entry name" value="TRANSAMINASE"/>
    <property type="match status" value="1"/>
</dbReference>
<keyword evidence="5" id="KW-1185">Reference proteome</keyword>
<sequence>MTTASFIPVANPQAGLAPLMPELQAAIERVLQSGRYVLGAEVTAFEAEFANFIGAEACVGVANGTDALELALRSVGVGPGDEVLTVANTVTATASAIAAIGARPRFVEVDKSTFNMCPDALATALQSGSAKAIVPVHLYGGPADLTAICDLAARYGIPVVEDCAQAVGATWADRPVGSWGQAAAFSFYPTKNLGCLGDGGAIVTRDLTVAERARALRQYGWQQRYVATDSGGRNSRLDEIQAAVLRTLLPHLPAFNQRRREIAQRYLEQLAEVSHLVTLPSELPKAHHVYHQFVVRASERDALQTRLAAAGVGTAVLYPEPIHRQPAFAQPDLSLPVTERCCAELLCLPIYPGLEEAHVDRVSRELISALQA</sequence>
<reference evidence="4 5" key="1">
    <citation type="submission" date="2023-12" db="EMBL/GenBank/DDBJ databases">
        <title>Description of an unclassified Opitutus bacterium of Verrucomicrobiota.</title>
        <authorList>
            <person name="Zhang D.-F."/>
        </authorList>
    </citation>
    <scope>NUCLEOTIDE SEQUENCE [LARGE SCALE GENOMIC DNA]</scope>
    <source>
        <strain evidence="4 5">WL0086</strain>
    </source>
</reference>
<evidence type="ECO:0000256" key="3">
    <source>
        <dbReference type="RuleBase" id="RU004508"/>
    </source>
</evidence>
<dbReference type="EMBL" id="CP139781">
    <property type="protein sequence ID" value="WRQ88403.1"/>
    <property type="molecule type" value="Genomic_DNA"/>
</dbReference>
<dbReference type="Proteomes" id="UP000738431">
    <property type="component" value="Chromosome"/>
</dbReference>